<dbReference type="SUPFAM" id="SSF50729">
    <property type="entry name" value="PH domain-like"/>
    <property type="match status" value="1"/>
</dbReference>
<dbReference type="InterPro" id="IPR051133">
    <property type="entry name" value="Adapter_Engulfment-Domain"/>
</dbReference>
<dbReference type="EnsemblMetazoa" id="CapteT212887">
    <property type="protein sequence ID" value="CapteP212887"/>
    <property type="gene ID" value="CapteG212887"/>
</dbReference>
<dbReference type="OrthoDB" id="295078at2759"/>
<reference evidence="4" key="3">
    <citation type="submission" date="2015-06" db="UniProtKB">
        <authorList>
            <consortium name="EnsemblMetazoa"/>
        </authorList>
    </citation>
    <scope>IDENTIFICATION</scope>
</reference>
<dbReference type="AlphaFoldDB" id="R7TQP7"/>
<dbReference type="HOGENOM" id="CLU_017427_0_0_1"/>
<sequence>MCTVRSTAYTAVIHERTVNIFSIRELRHVACQQYGDWVQDIFQALQRASAASENMKDPPLSDSVTIDTSGAGALLFEVLYVGKVHVSSKKAPPTFIDEAVSKFLEYEVHKDETRPKSHSLSDGDFSTQRNLLKPGSNPTVTTSCESLMTTGRISPLDMTKSDVAAPIRQTVLTQAQRNRTMLLQIGRTDVCLISPDRKSIIFDRKFKDISFCSQGIQHPEHFGFISRSDSSSNSFVCYVFKCATEAVKFCDNVFLAGCNYY</sequence>
<dbReference type="SMART" id="SM00462">
    <property type="entry name" value="PTB"/>
    <property type="match status" value="1"/>
</dbReference>
<evidence type="ECO:0000313" key="3">
    <source>
        <dbReference type="EMBL" id="ELT93345.1"/>
    </source>
</evidence>
<dbReference type="STRING" id="283909.R7TQP7"/>
<protein>
    <recommendedName>
        <fullName evidence="2">PID domain-containing protein</fullName>
    </recommendedName>
</protein>
<gene>
    <name evidence="3" type="ORF">CAPTEDRAFT_212887</name>
</gene>
<evidence type="ECO:0000313" key="4">
    <source>
        <dbReference type="EnsemblMetazoa" id="CapteP212887"/>
    </source>
</evidence>
<reference evidence="5" key="1">
    <citation type="submission" date="2012-12" db="EMBL/GenBank/DDBJ databases">
        <authorList>
            <person name="Hellsten U."/>
            <person name="Grimwood J."/>
            <person name="Chapman J.A."/>
            <person name="Shapiro H."/>
            <person name="Aerts A."/>
            <person name="Otillar R.P."/>
            <person name="Terry A.Y."/>
            <person name="Boore J.L."/>
            <person name="Simakov O."/>
            <person name="Marletaz F."/>
            <person name="Cho S.-J."/>
            <person name="Edsinger-Gonzales E."/>
            <person name="Havlak P."/>
            <person name="Kuo D.-H."/>
            <person name="Larsson T."/>
            <person name="Lv J."/>
            <person name="Arendt D."/>
            <person name="Savage R."/>
            <person name="Osoegawa K."/>
            <person name="de Jong P."/>
            <person name="Lindberg D.R."/>
            <person name="Seaver E.C."/>
            <person name="Weisblat D.A."/>
            <person name="Putnam N.H."/>
            <person name="Grigoriev I.V."/>
            <person name="Rokhsar D.S."/>
        </authorList>
    </citation>
    <scope>NUCLEOTIDE SEQUENCE</scope>
    <source>
        <strain evidence="5">I ESC-2004</strain>
    </source>
</reference>
<evidence type="ECO:0000313" key="5">
    <source>
        <dbReference type="Proteomes" id="UP000014760"/>
    </source>
</evidence>
<feature type="region of interest" description="Disordered" evidence="1">
    <location>
        <begin position="114"/>
        <end position="138"/>
    </location>
</feature>
<name>R7TQP7_CAPTE</name>
<evidence type="ECO:0000256" key="1">
    <source>
        <dbReference type="SAM" id="MobiDB-lite"/>
    </source>
</evidence>
<proteinExistence type="predicted"/>
<feature type="compositionally biased region" description="Polar residues" evidence="1">
    <location>
        <begin position="122"/>
        <end position="138"/>
    </location>
</feature>
<reference evidence="3 5" key="2">
    <citation type="journal article" date="2013" name="Nature">
        <title>Insights into bilaterian evolution from three spiralian genomes.</title>
        <authorList>
            <person name="Simakov O."/>
            <person name="Marletaz F."/>
            <person name="Cho S.J."/>
            <person name="Edsinger-Gonzales E."/>
            <person name="Havlak P."/>
            <person name="Hellsten U."/>
            <person name="Kuo D.H."/>
            <person name="Larsson T."/>
            <person name="Lv J."/>
            <person name="Arendt D."/>
            <person name="Savage R."/>
            <person name="Osoegawa K."/>
            <person name="de Jong P."/>
            <person name="Grimwood J."/>
            <person name="Chapman J.A."/>
            <person name="Shapiro H."/>
            <person name="Aerts A."/>
            <person name="Otillar R.P."/>
            <person name="Terry A.Y."/>
            <person name="Boore J.L."/>
            <person name="Grigoriev I.V."/>
            <person name="Lindberg D.R."/>
            <person name="Seaver E.C."/>
            <person name="Weisblat D.A."/>
            <person name="Putnam N.H."/>
            <person name="Rokhsar D.S."/>
        </authorList>
    </citation>
    <scope>NUCLEOTIDE SEQUENCE</scope>
    <source>
        <strain evidence="3 5">I ESC-2004</strain>
    </source>
</reference>
<dbReference type="Pfam" id="PF00640">
    <property type="entry name" value="PID"/>
    <property type="match status" value="1"/>
</dbReference>
<dbReference type="PANTHER" id="PTHR11232">
    <property type="entry name" value="PHOSPHOTYROSINE INTERACTION DOMAIN-CONTAINING FAMILY MEMBER"/>
    <property type="match status" value="1"/>
</dbReference>
<keyword evidence="5" id="KW-1185">Reference proteome</keyword>
<dbReference type="Proteomes" id="UP000014760">
    <property type="component" value="Unassembled WGS sequence"/>
</dbReference>
<organism evidence="3">
    <name type="scientific">Capitella teleta</name>
    <name type="common">Polychaete worm</name>
    <dbReference type="NCBI Taxonomy" id="283909"/>
    <lineage>
        <taxon>Eukaryota</taxon>
        <taxon>Metazoa</taxon>
        <taxon>Spiralia</taxon>
        <taxon>Lophotrochozoa</taxon>
        <taxon>Annelida</taxon>
        <taxon>Polychaeta</taxon>
        <taxon>Sedentaria</taxon>
        <taxon>Scolecida</taxon>
        <taxon>Capitellidae</taxon>
        <taxon>Capitella</taxon>
    </lineage>
</organism>
<evidence type="ECO:0000259" key="2">
    <source>
        <dbReference type="PROSITE" id="PS01179"/>
    </source>
</evidence>
<dbReference type="PANTHER" id="PTHR11232:SF50">
    <property type="entry name" value="TBC1 DOMAIN FAMILY MEMBER 1"/>
    <property type="match status" value="1"/>
</dbReference>
<dbReference type="PROSITE" id="PS01179">
    <property type="entry name" value="PID"/>
    <property type="match status" value="1"/>
</dbReference>
<accession>R7TQP7</accession>
<feature type="domain" description="PID" evidence="2">
    <location>
        <begin position="156"/>
        <end position="242"/>
    </location>
</feature>
<dbReference type="EMBL" id="KB309773">
    <property type="protein sequence ID" value="ELT93345.1"/>
    <property type="molecule type" value="Genomic_DNA"/>
</dbReference>
<dbReference type="EMBL" id="AMQN01002632">
    <property type="status" value="NOT_ANNOTATED_CDS"/>
    <property type="molecule type" value="Genomic_DNA"/>
</dbReference>
<dbReference type="InterPro" id="IPR006020">
    <property type="entry name" value="PTB/PI_dom"/>
</dbReference>
<dbReference type="Gene3D" id="2.30.29.30">
    <property type="entry name" value="Pleckstrin-homology domain (PH domain)/Phosphotyrosine-binding domain (PTB)"/>
    <property type="match status" value="1"/>
</dbReference>
<dbReference type="InterPro" id="IPR011993">
    <property type="entry name" value="PH-like_dom_sf"/>
</dbReference>